<evidence type="ECO:0008006" key="4">
    <source>
        <dbReference type="Google" id="ProtNLM"/>
    </source>
</evidence>
<protein>
    <recommendedName>
        <fullName evidence="4">Cytochrome P450</fullName>
    </recommendedName>
</protein>
<evidence type="ECO:0000256" key="1">
    <source>
        <dbReference type="SAM" id="Phobius"/>
    </source>
</evidence>
<keyword evidence="1" id="KW-0812">Transmembrane</keyword>
<sequence length="206" mass="23144">MDFVSNMNETLIGPGVLYSPIIPMIGYSLSDRLQSPVTFGITTFLAVIVSFLAYQIYRPPVDPKSPAFTSDTIPILGGHPRVDLFRRNTFAAYNSTGLNFDPYLFLQPEKFDPHRFPEGREEFKKEPYGFFGWGLAMHPCAGQRWAKLHQRIILANALALYNWGSCNAAGNPDPYAAQGQRQDAVLDAETKFALPPAYCKMEPRDF</sequence>
<keyword evidence="1" id="KW-0472">Membrane</keyword>
<accession>A0AAV9J571</accession>
<feature type="transmembrane region" description="Helical" evidence="1">
    <location>
        <begin position="12"/>
        <end position="30"/>
    </location>
</feature>
<proteinExistence type="predicted"/>
<evidence type="ECO:0000313" key="3">
    <source>
        <dbReference type="Proteomes" id="UP001324427"/>
    </source>
</evidence>
<dbReference type="InterPro" id="IPR001128">
    <property type="entry name" value="Cyt_P450"/>
</dbReference>
<dbReference type="AlphaFoldDB" id="A0AAV9J571"/>
<feature type="transmembrane region" description="Helical" evidence="1">
    <location>
        <begin position="37"/>
        <end position="57"/>
    </location>
</feature>
<evidence type="ECO:0000313" key="2">
    <source>
        <dbReference type="EMBL" id="KAK4539861.1"/>
    </source>
</evidence>
<keyword evidence="1" id="KW-1133">Transmembrane helix</keyword>
<dbReference type="GO" id="GO:0020037">
    <property type="term" value="F:heme binding"/>
    <property type="evidence" value="ECO:0007669"/>
    <property type="project" value="InterPro"/>
</dbReference>
<organism evidence="2 3">
    <name type="scientific">Oleoguttula mirabilis</name>
    <dbReference type="NCBI Taxonomy" id="1507867"/>
    <lineage>
        <taxon>Eukaryota</taxon>
        <taxon>Fungi</taxon>
        <taxon>Dikarya</taxon>
        <taxon>Ascomycota</taxon>
        <taxon>Pezizomycotina</taxon>
        <taxon>Dothideomycetes</taxon>
        <taxon>Dothideomycetidae</taxon>
        <taxon>Mycosphaerellales</taxon>
        <taxon>Teratosphaeriaceae</taxon>
        <taxon>Oleoguttula</taxon>
    </lineage>
</organism>
<reference evidence="2 3" key="1">
    <citation type="submission" date="2021-11" db="EMBL/GenBank/DDBJ databases">
        <title>Black yeast isolated from Biological Soil Crust.</title>
        <authorList>
            <person name="Kurbessoian T."/>
        </authorList>
    </citation>
    <scope>NUCLEOTIDE SEQUENCE [LARGE SCALE GENOMIC DNA]</scope>
    <source>
        <strain evidence="2 3">CCFEE 5522</strain>
    </source>
</reference>
<dbReference type="GO" id="GO:0004497">
    <property type="term" value="F:monooxygenase activity"/>
    <property type="evidence" value="ECO:0007669"/>
    <property type="project" value="InterPro"/>
</dbReference>
<dbReference type="SUPFAM" id="SSF48264">
    <property type="entry name" value="Cytochrome P450"/>
    <property type="match status" value="1"/>
</dbReference>
<dbReference type="GO" id="GO:0016705">
    <property type="term" value="F:oxidoreductase activity, acting on paired donors, with incorporation or reduction of molecular oxygen"/>
    <property type="evidence" value="ECO:0007669"/>
    <property type="project" value="InterPro"/>
</dbReference>
<dbReference type="Pfam" id="PF00067">
    <property type="entry name" value="p450"/>
    <property type="match status" value="1"/>
</dbReference>
<keyword evidence="3" id="KW-1185">Reference proteome</keyword>
<gene>
    <name evidence="2" type="ORF">LTR36_010322</name>
</gene>
<dbReference type="GO" id="GO:0005506">
    <property type="term" value="F:iron ion binding"/>
    <property type="evidence" value="ECO:0007669"/>
    <property type="project" value="InterPro"/>
</dbReference>
<dbReference type="Gene3D" id="1.10.630.10">
    <property type="entry name" value="Cytochrome P450"/>
    <property type="match status" value="1"/>
</dbReference>
<dbReference type="InterPro" id="IPR036396">
    <property type="entry name" value="Cyt_P450_sf"/>
</dbReference>
<name>A0AAV9J571_9PEZI</name>
<dbReference type="EMBL" id="JAVFHQ010000081">
    <property type="protein sequence ID" value="KAK4539861.1"/>
    <property type="molecule type" value="Genomic_DNA"/>
</dbReference>
<comment type="caution">
    <text evidence="2">The sequence shown here is derived from an EMBL/GenBank/DDBJ whole genome shotgun (WGS) entry which is preliminary data.</text>
</comment>
<dbReference type="Proteomes" id="UP001324427">
    <property type="component" value="Unassembled WGS sequence"/>
</dbReference>